<reference evidence="4 5" key="1">
    <citation type="submission" date="2016-10" db="EMBL/GenBank/DDBJ databases">
        <authorList>
            <person name="de Groot N.N."/>
        </authorList>
    </citation>
    <scope>NUCLEOTIDE SEQUENCE [LARGE SCALE GENOMIC DNA]</scope>
    <source>
        <strain evidence="4 5">DSM 16859</strain>
    </source>
</reference>
<dbReference type="AlphaFoldDB" id="A0A1H9QTM7"/>
<dbReference type="InterPro" id="IPR043839">
    <property type="entry name" value="PafC_HTH"/>
</dbReference>
<feature type="domain" description="PafC HTH" evidence="2">
    <location>
        <begin position="6"/>
        <end position="122"/>
    </location>
</feature>
<dbReference type="InterPro" id="IPR026881">
    <property type="entry name" value="WYL_dom"/>
</dbReference>
<gene>
    <name evidence="4" type="ORF">SAMN05443377_104113</name>
</gene>
<dbReference type="Pfam" id="PF13280">
    <property type="entry name" value="WYL"/>
    <property type="match status" value="1"/>
</dbReference>
<dbReference type="InterPro" id="IPR051534">
    <property type="entry name" value="CBASS_pafABC_assoc_protein"/>
</dbReference>
<evidence type="ECO:0000313" key="5">
    <source>
        <dbReference type="Proteomes" id="UP000198815"/>
    </source>
</evidence>
<dbReference type="InterPro" id="IPR028349">
    <property type="entry name" value="PafC-like"/>
</dbReference>
<feature type="domain" description="WYL" evidence="1">
    <location>
        <begin position="146"/>
        <end position="221"/>
    </location>
</feature>
<dbReference type="RefSeq" id="WP_091967956.1">
    <property type="nucleotide sequence ID" value="NZ_FOGZ01000004.1"/>
</dbReference>
<sequence length="334" mass="36371">MRSQRDFRRLLAEVPYLRVHQDSSVSTVARAFNISQAQLIKDLHMLWMCGLPGGLPDDLIEIDMDAVREEGVIRLANADYLSRPMRFTPDEATSLLVALRAVQEVATGPLADAARRAADKLRGLVPEAPAERVGIQLASGSATVRERVREAIETGRRLVLEYDSASRDETTHPRVDPHSIEIRRGVAYLHAWALADAASPGDEGASGGWRLYRLERIAAVQLTDEPVGEHGEPPADRQWLDESAPEVTLDLAPAAQWAAEYYPTTALDVLPGAEGSQDVVVRARFRVGSPGWVAALLLRLGAGVLRIEPASAADEARRLAGEALQQYALLAGNE</sequence>
<dbReference type="STRING" id="64702.SAMN05443377_104113"/>
<dbReference type="GO" id="GO:0000502">
    <property type="term" value="C:proteasome complex"/>
    <property type="evidence" value="ECO:0007669"/>
    <property type="project" value="UniProtKB-KW"/>
</dbReference>
<keyword evidence="4" id="KW-0647">Proteasome</keyword>
<evidence type="ECO:0000259" key="3">
    <source>
        <dbReference type="Pfam" id="PF25583"/>
    </source>
</evidence>
<dbReference type="OrthoDB" id="5174471at2"/>
<dbReference type="PIRSF" id="PIRSF016838">
    <property type="entry name" value="PafC"/>
    <property type="match status" value="1"/>
</dbReference>
<protein>
    <submittedName>
        <fullName evidence="4">Proteasome accessory factor C</fullName>
    </submittedName>
</protein>
<dbReference type="Pfam" id="PF19187">
    <property type="entry name" value="HTH_PafC"/>
    <property type="match status" value="1"/>
</dbReference>
<dbReference type="InterPro" id="IPR057727">
    <property type="entry name" value="WCX_dom"/>
</dbReference>
<name>A0A1H9QTM7_9ACTN</name>
<dbReference type="EMBL" id="FOGZ01000004">
    <property type="protein sequence ID" value="SER63727.1"/>
    <property type="molecule type" value="Genomic_DNA"/>
</dbReference>
<evidence type="ECO:0000259" key="1">
    <source>
        <dbReference type="Pfam" id="PF13280"/>
    </source>
</evidence>
<dbReference type="PANTHER" id="PTHR34580:SF1">
    <property type="entry name" value="PROTEIN PAFC"/>
    <property type="match status" value="1"/>
</dbReference>
<keyword evidence="5" id="KW-1185">Reference proteome</keyword>
<proteinExistence type="predicted"/>
<accession>A0A1H9QTM7</accession>
<dbReference type="PROSITE" id="PS52050">
    <property type="entry name" value="WYL"/>
    <property type="match status" value="1"/>
</dbReference>
<evidence type="ECO:0000313" key="4">
    <source>
        <dbReference type="EMBL" id="SER63727.1"/>
    </source>
</evidence>
<evidence type="ECO:0000259" key="2">
    <source>
        <dbReference type="Pfam" id="PF19187"/>
    </source>
</evidence>
<dbReference type="Proteomes" id="UP000198815">
    <property type="component" value="Unassembled WGS sequence"/>
</dbReference>
<dbReference type="PANTHER" id="PTHR34580">
    <property type="match status" value="1"/>
</dbReference>
<feature type="domain" description="WCX" evidence="3">
    <location>
        <begin position="245"/>
        <end position="324"/>
    </location>
</feature>
<organism evidence="4 5">
    <name type="scientific">Propionibacterium cyclohexanicum</name>
    <dbReference type="NCBI Taxonomy" id="64702"/>
    <lineage>
        <taxon>Bacteria</taxon>
        <taxon>Bacillati</taxon>
        <taxon>Actinomycetota</taxon>
        <taxon>Actinomycetes</taxon>
        <taxon>Propionibacteriales</taxon>
        <taxon>Propionibacteriaceae</taxon>
        <taxon>Propionibacterium</taxon>
    </lineage>
</organism>
<dbReference type="Pfam" id="PF25583">
    <property type="entry name" value="WCX"/>
    <property type="match status" value="1"/>
</dbReference>